<evidence type="ECO:0000313" key="1">
    <source>
        <dbReference type="EMBL" id="CAG9129284.1"/>
    </source>
</evidence>
<dbReference type="Proteomes" id="UP000653454">
    <property type="component" value="Unassembled WGS sequence"/>
</dbReference>
<reference evidence="1" key="1">
    <citation type="submission" date="2020-11" db="EMBL/GenBank/DDBJ databases">
        <authorList>
            <person name="Whiteford S."/>
        </authorList>
    </citation>
    <scope>NUCLEOTIDE SEQUENCE</scope>
</reference>
<sequence length="163" mass="17719">MPRKAEGGRRGGAVVARGGGRGRRALRVLLVMSTAGASTRLSVRPPRVISAPPAPGDRHTHTLYTHRHRYTTSGTSRRPGPGRDVTWQLRRTHTVQVKSYLAAAAAVRRGKCSFIEILKQFFFHVLVLVLAPPRAPPPPPPPPPPRRCAPCAGNNNIIIKNVV</sequence>
<dbReference type="AlphaFoldDB" id="A0A8S4FQA9"/>
<proteinExistence type="predicted"/>
<protein>
    <submittedName>
        <fullName evidence="1">(diamondback moth) hypothetical protein</fullName>
    </submittedName>
</protein>
<comment type="caution">
    <text evidence="1">The sequence shown here is derived from an EMBL/GenBank/DDBJ whole genome shotgun (WGS) entry which is preliminary data.</text>
</comment>
<accession>A0A8S4FQA9</accession>
<organism evidence="1 2">
    <name type="scientific">Plutella xylostella</name>
    <name type="common">Diamondback moth</name>
    <name type="synonym">Plutella maculipennis</name>
    <dbReference type="NCBI Taxonomy" id="51655"/>
    <lineage>
        <taxon>Eukaryota</taxon>
        <taxon>Metazoa</taxon>
        <taxon>Ecdysozoa</taxon>
        <taxon>Arthropoda</taxon>
        <taxon>Hexapoda</taxon>
        <taxon>Insecta</taxon>
        <taxon>Pterygota</taxon>
        <taxon>Neoptera</taxon>
        <taxon>Endopterygota</taxon>
        <taxon>Lepidoptera</taxon>
        <taxon>Glossata</taxon>
        <taxon>Ditrysia</taxon>
        <taxon>Yponomeutoidea</taxon>
        <taxon>Plutellidae</taxon>
        <taxon>Plutella</taxon>
    </lineage>
</organism>
<keyword evidence="2" id="KW-1185">Reference proteome</keyword>
<gene>
    <name evidence="1" type="ORF">PLXY2_LOCUS9498</name>
</gene>
<dbReference type="EMBL" id="CAJHNJ030000037">
    <property type="protein sequence ID" value="CAG9129284.1"/>
    <property type="molecule type" value="Genomic_DNA"/>
</dbReference>
<name>A0A8S4FQA9_PLUXY</name>
<evidence type="ECO:0000313" key="2">
    <source>
        <dbReference type="Proteomes" id="UP000653454"/>
    </source>
</evidence>